<keyword evidence="12" id="KW-1185">Reference proteome</keyword>
<dbReference type="GO" id="GO:0008374">
    <property type="term" value="F:O-acyltransferase activity"/>
    <property type="evidence" value="ECO:0007669"/>
    <property type="project" value="InterPro"/>
</dbReference>
<dbReference type="GO" id="GO:0016020">
    <property type="term" value="C:membrane"/>
    <property type="evidence" value="ECO:0007669"/>
    <property type="project" value="UniProtKB-SubCell"/>
</dbReference>
<evidence type="ECO:0000256" key="8">
    <source>
        <dbReference type="ARBA" id="ARBA00023315"/>
    </source>
</evidence>
<dbReference type="InterPro" id="IPR044851">
    <property type="entry name" value="Wax_synthase"/>
</dbReference>
<comment type="similarity">
    <text evidence="2">Belongs to the wax synthase family.</text>
</comment>
<feature type="transmembrane region" description="Helical" evidence="9">
    <location>
        <begin position="31"/>
        <end position="50"/>
    </location>
</feature>
<feature type="transmembrane region" description="Helical" evidence="9">
    <location>
        <begin position="62"/>
        <end position="83"/>
    </location>
</feature>
<dbReference type="OrthoDB" id="1077582at2759"/>
<sequence length="334" mass="37393">DSEFESFIKVWLTAVASLIYCQQIAGRIHGGAVRLIAVLPVVCLFLILPLRLSSVHLSGPTVFYLVWLANFKLLLFAFDAGPLAGDPPLPLIQFVSIGLLPIKPLQKSPSRFDQKSPTGFQFLVKSLALVAIVWLYRYREFLNPFLILILYCGNVYLGVDLILAVTAAPVRALGFEIEPQFDEPYLSTSLQDFWGRRWNLMVTGILRPSVYFPVRRLTSPYVGKKWGQRAAVLATFAVSGLMHELIYYYLTARARPTWEVTWFFLLHGVCLAVEGAVKTAVGDGGLRIPTAASRLLTVGFAVVTCGWLFFPQLTRNGVDARAIEEYYRIAAWIK</sequence>
<gene>
    <name evidence="11" type="ORF">M569_08686</name>
</gene>
<evidence type="ECO:0000256" key="2">
    <source>
        <dbReference type="ARBA" id="ARBA00007282"/>
    </source>
</evidence>
<dbReference type="Pfam" id="PF13813">
    <property type="entry name" value="MBOAT_2"/>
    <property type="match status" value="1"/>
</dbReference>
<keyword evidence="6" id="KW-0443">Lipid metabolism</keyword>
<name>S8CGW7_9LAMI</name>
<evidence type="ECO:0000313" key="12">
    <source>
        <dbReference type="Proteomes" id="UP000015453"/>
    </source>
</evidence>
<evidence type="ECO:0000256" key="9">
    <source>
        <dbReference type="SAM" id="Phobius"/>
    </source>
</evidence>
<feature type="transmembrane region" description="Helical" evidence="9">
    <location>
        <begin position="293"/>
        <end position="310"/>
    </location>
</feature>
<keyword evidence="7 9" id="KW-0472">Membrane</keyword>
<feature type="non-terminal residue" evidence="11">
    <location>
        <position position="334"/>
    </location>
</feature>
<dbReference type="GO" id="GO:0006629">
    <property type="term" value="P:lipid metabolic process"/>
    <property type="evidence" value="ECO:0007669"/>
    <property type="project" value="UniProtKB-KW"/>
</dbReference>
<accession>S8CGW7</accession>
<dbReference type="PANTHER" id="PTHR31595">
    <property type="entry name" value="LONG-CHAIN-ALCOHOL O-FATTY-ACYLTRANSFERASE 3-RELATED"/>
    <property type="match status" value="1"/>
</dbReference>
<dbReference type="PIRSF" id="PIRSF037006">
    <property type="entry name" value="Wax_synthase"/>
    <property type="match status" value="1"/>
</dbReference>
<evidence type="ECO:0000256" key="4">
    <source>
        <dbReference type="ARBA" id="ARBA00022692"/>
    </source>
</evidence>
<dbReference type="AlphaFoldDB" id="S8CGW7"/>
<comment type="caution">
    <text evidence="11">The sequence shown here is derived from an EMBL/GenBank/DDBJ whole genome shotgun (WGS) entry which is preliminary data.</text>
</comment>
<comment type="subcellular location">
    <subcellularLocation>
        <location evidence="1">Membrane</location>
        <topology evidence="1">Multi-pass membrane protein</topology>
    </subcellularLocation>
</comment>
<keyword evidence="3" id="KW-0808">Transferase</keyword>
<evidence type="ECO:0000259" key="10">
    <source>
        <dbReference type="Pfam" id="PF13813"/>
    </source>
</evidence>
<proteinExistence type="inferred from homology"/>
<dbReference type="InterPro" id="IPR017088">
    <property type="entry name" value="Wax_synthase_Magnoliopsida"/>
</dbReference>
<keyword evidence="5 9" id="KW-1133">Transmembrane helix</keyword>
<feature type="domain" description="Wax synthase" evidence="10">
    <location>
        <begin position="178"/>
        <end position="265"/>
    </location>
</feature>
<keyword evidence="4 9" id="KW-0812">Transmembrane</keyword>
<feature type="transmembrane region" description="Helical" evidence="9">
    <location>
        <begin position="118"/>
        <end position="136"/>
    </location>
</feature>
<reference evidence="11 12" key="1">
    <citation type="journal article" date="2013" name="BMC Genomics">
        <title>The miniature genome of a carnivorous plant Genlisea aurea contains a low number of genes and short non-coding sequences.</title>
        <authorList>
            <person name="Leushkin E.V."/>
            <person name="Sutormin R.A."/>
            <person name="Nabieva E.R."/>
            <person name="Penin A.A."/>
            <person name="Kondrashov A.S."/>
            <person name="Logacheva M.D."/>
        </authorList>
    </citation>
    <scope>NUCLEOTIDE SEQUENCE [LARGE SCALE GENOMIC DNA]</scope>
</reference>
<feature type="transmembrane region" description="Helical" evidence="9">
    <location>
        <begin position="142"/>
        <end position="165"/>
    </location>
</feature>
<feature type="transmembrane region" description="Helical" evidence="9">
    <location>
        <begin position="7"/>
        <end position="25"/>
    </location>
</feature>
<evidence type="ECO:0000256" key="5">
    <source>
        <dbReference type="ARBA" id="ARBA00022989"/>
    </source>
</evidence>
<evidence type="ECO:0000256" key="1">
    <source>
        <dbReference type="ARBA" id="ARBA00004141"/>
    </source>
</evidence>
<evidence type="ECO:0000256" key="6">
    <source>
        <dbReference type="ARBA" id="ARBA00023098"/>
    </source>
</evidence>
<dbReference type="EMBL" id="AUSU01003875">
    <property type="protein sequence ID" value="EPS66090.1"/>
    <property type="molecule type" value="Genomic_DNA"/>
</dbReference>
<protein>
    <submittedName>
        <fullName evidence="11">Wax synthase isoform 2</fullName>
    </submittedName>
</protein>
<dbReference type="Proteomes" id="UP000015453">
    <property type="component" value="Unassembled WGS sequence"/>
</dbReference>
<evidence type="ECO:0000313" key="11">
    <source>
        <dbReference type="EMBL" id="EPS66090.1"/>
    </source>
</evidence>
<feature type="non-terminal residue" evidence="11">
    <location>
        <position position="1"/>
    </location>
</feature>
<organism evidence="11 12">
    <name type="scientific">Genlisea aurea</name>
    <dbReference type="NCBI Taxonomy" id="192259"/>
    <lineage>
        <taxon>Eukaryota</taxon>
        <taxon>Viridiplantae</taxon>
        <taxon>Streptophyta</taxon>
        <taxon>Embryophyta</taxon>
        <taxon>Tracheophyta</taxon>
        <taxon>Spermatophyta</taxon>
        <taxon>Magnoliopsida</taxon>
        <taxon>eudicotyledons</taxon>
        <taxon>Gunneridae</taxon>
        <taxon>Pentapetalae</taxon>
        <taxon>asterids</taxon>
        <taxon>lamiids</taxon>
        <taxon>Lamiales</taxon>
        <taxon>Lentibulariaceae</taxon>
        <taxon>Genlisea</taxon>
    </lineage>
</organism>
<evidence type="ECO:0000256" key="7">
    <source>
        <dbReference type="ARBA" id="ARBA00023136"/>
    </source>
</evidence>
<keyword evidence="8" id="KW-0012">Acyltransferase</keyword>
<dbReference type="InterPro" id="IPR032805">
    <property type="entry name" value="Wax_synthase_dom"/>
</dbReference>
<feature type="transmembrane region" description="Helical" evidence="9">
    <location>
        <begin position="230"/>
        <end position="250"/>
    </location>
</feature>
<dbReference type="PANTHER" id="PTHR31595:SF70">
    <property type="entry name" value="LONG-CHAIN-ALCOHOL O-FATTY-ACYLTRANSFERASE 3-RELATED"/>
    <property type="match status" value="1"/>
</dbReference>
<evidence type="ECO:0000256" key="3">
    <source>
        <dbReference type="ARBA" id="ARBA00022679"/>
    </source>
</evidence>
<feature type="transmembrane region" description="Helical" evidence="9">
    <location>
        <begin position="262"/>
        <end position="281"/>
    </location>
</feature>